<dbReference type="PANTHER" id="PTHR42085:SF1">
    <property type="entry name" value="F-BOX DOMAIN-CONTAINING PROTEIN"/>
    <property type="match status" value="1"/>
</dbReference>
<feature type="domain" description="DUF7730" evidence="1">
    <location>
        <begin position="42"/>
        <end position="144"/>
    </location>
</feature>
<organism evidence="2 3">
    <name type="scientific">Curvularia kusanoi</name>
    <name type="common">Cochliobolus kusanoi</name>
    <dbReference type="NCBI Taxonomy" id="90978"/>
    <lineage>
        <taxon>Eukaryota</taxon>
        <taxon>Fungi</taxon>
        <taxon>Dikarya</taxon>
        <taxon>Ascomycota</taxon>
        <taxon>Pezizomycotina</taxon>
        <taxon>Dothideomycetes</taxon>
        <taxon>Pleosporomycetidae</taxon>
        <taxon>Pleosporales</taxon>
        <taxon>Pleosporineae</taxon>
        <taxon>Pleosporaceae</taxon>
        <taxon>Curvularia</taxon>
    </lineage>
</organism>
<dbReference type="AlphaFoldDB" id="A0A9P4TF76"/>
<dbReference type="PANTHER" id="PTHR42085">
    <property type="entry name" value="F-BOX DOMAIN-CONTAINING PROTEIN"/>
    <property type="match status" value="1"/>
</dbReference>
<protein>
    <recommendedName>
        <fullName evidence="1">DUF7730 domain-containing protein</fullName>
    </recommendedName>
</protein>
<reference evidence="2" key="1">
    <citation type="submission" date="2019-04" db="EMBL/GenBank/DDBJ databases">
        <title>Sequencing of skin fungus with MAO and IRED activity.</title>
        <authorList>
            <person name="Marsaioli A.J."/>
            <person name="Bonatto J.M.C."/>
            <person name="Reis Junior O."/>
        </authorList>
    </citation>
    <scope>NUCLEOTIDE SEQUENCE</scope>
    <source>
        <strain evidence="2">30M1</strain>
    </source>
</reference>
<keyword evidence="3" id="KW-1185">Reference proteome</keyword>
<dbReference type="InterPro" id="IPR038883">
    <property type="entry name" value="AN11006-like"/>
</dbReference>
<evidence type="ECO:0000313" key="2">
    <source>
        <dbReference type="EMBL" id="KAF3002597.1"/>
    </source>
</evidence>
<dbReference type="EMBL" id="SWKU01000011">
    <property type="protein sequence ID" value="KAF3002597.1"/>
    <property type="molecule type" value="Genomic_DNA"/>
</dbReference>
<proteinExistence type="predicted"/>
<accession>A0A9P4TF76</accession>
<evidence type="ECO:0000259" key="1">
    <source>
        <dbReference type="Pfam" id="PF24864"/>
    </source>
</evidence>
<comment type="caution">
    <text evidence="2">The sequence shown here is derived from an EMBL/GenBank/DDBJ whole genome shotgun (WGS) entry which is preliminary data.</text>
</comment>
<evidence type="ECO:0000313" key="3">
    <source>
        <dbReference type="Proteomes" id="UP000801428"/>
    </source>
</evidence>
<dbReference type="InterPro" id="IPR056632">
    <property type="entry name" value="DUF7730"/>
</dbReference>
<sequence length="600" mass="68694">MAPPKFVINEPIPIRGGPNDKAIKPAVIEITQAMSEPADPDAPSFLTTLPAEIRNAVYEILFRRCKPIEILDKNEQREWPDWSDEFAEPDDERARIEAAIYRTRKTHDFDNGISLLRTCRQIYWESIRVLYGSNTFCVTVPEHLHNSDGAQMTTAANFIQSIGTHAFLITELSIDMGRLCPRDCSGRTLLNFLPLANVLWSRPGILPRLRFNNGEYRMAPPLHDISEYALHPQIPVIRLSRILHALVDQDHLHLRRYSRFERLATSLHMRFQMDSTIPGPYPDLIWLRFGSRGCLYTIFNIDEHDGNLSLSFETTRRHLTLDQLPHASQSRIMQSVLAQKKIIFDLDKRTVTGLQNAALQINRHFREIAQCCLASSSQFTVKMVASEAKTSFQDFERLRDWADGSYGQIISDYSYDTDTAPPLRILLYIDSPDTTLRGLRIDVKCFIFVTWLLRDGTIVRISTISSKTIQQTEEVYETNLQTLRRRCFILLSAMLLQNPNYTILPAPTIWIDGTGMPTKVAWVLPEAGCIRSGSDFPLTTAALHAAGLNYIKEIDNRHGENGRPWFPSSLNPRLQDTLESLWGFLRECDWDDQERLGYTL</sequence>
<dbReference type="Proteomes" id="UP000801428">
    <property type="component" value="Unassembled WGS sequence"/>
</dbReference>
<name>A0A9P4TF76_CURKU</name>
<dbReference type="Pfam" id="PF24864">
    <property type="entry name" value="DUF7730"/>
    <property type="match status" value="1"/>
</dbReference>
<gene>
    <name evidence="2" type="ORF">E8E13_008470</name>
</gene>
<dbReference type="OrthoDB" id="3798351at2759"/>